<dbReference type="RefSeq" id="WP_071471966.1">
    <property type="nucleotide sequence ID" value="NZ_MDKE01000011.1"/>
</dbReference>
<accession>A0A1J4QFF8</accession>
<feature type="signal peptide" evidence="2">
    <location>
        <begin position="1"/>
        <end position="23"/>
    </location>
</feature>
<dbReference type="PANTHER" id="PTHR42928">
    <property type="entry name" value="TRICARBOXYLATE-BINDING PROTEIN"/>
    <property type="match status" value="1"/>
</dbReference>
<dbReference type="STRING" id="1414654.BFR47_00340"/>
<protein>
    <submittedName>
        <fullName evidence="3">C4-dicarboxylate ABC transporter substrate-binding protein</fullName>
    </submittedName>
</protein>
<dbReference type="CDD" id="cd07012">
    <property type="entry name" value="PBP2_Bug_TTT"/>
    <property type="match status" value="1"/>
</dbReference>
<dbReference type="EMBL" id="MDKE01000011">
    <property type="protein sequence ID" value="OIN12191.1"/>
    <property type="molecule type" value="Genomic_DNA"/>
</dbReference>
<comment type="similarity">
    <text evidence="1">Belongs to the UPF0065 (bug) family.</text>
</comment>
<dbReference type="Pfam" id="PF03401">
    <property type="entry name" value="TctC"/>
    <property type="match status" value="1"/>
</dbReference>
<dbReference type="Gene3D" id="3.40.190.150">
    <property type="entry name" value="Bordetella uptake gene, domain 1"/>
    <property type="match status" value="1"/>
</dbReference>
<evidence type="ECO:0000256" key="2">
    <source>
        <dbReference type="SAM" id="SignalP"/>
    </source>
</evidence>
<proteinExistence type="inferred from homology"/>
<reference evidence="3 4" key="1">
    <citation type="submission" date="2016-07" db="EMBL/GenBank/DDBJ databases">
        <title>Draft Genome Sequence of Oceanisphaera psychrotolerans, isolated from coastal sediment samples.</title>
        <authorList>
            <person name="Zhuo S."/>
            <person name="Ruan Z."/>
        </authorList>
    </citation>
    <scope>NUCLEOTIDE SEQUENCE [LARGE SCALE GENOMIC DNA]</scope>
    <source>
        <strain evidence="3 4">LAM-WHM-ZC</strain>
    </source>
</reference>
<dbReference type="Gene3D" id="3.40.190.10">
    <property type="entry name" value="Periplasmic binding protein-like II"/>
    <property type="match status" value="1"/>
</dbReference>
<dbReference type="AlphaFoldDB" id="A0A1J4QFF8"/>
<dbReference type="PANTHER" id="PTHR42928:SF3">
    <property type="entry name" value="UPF0065 PROTEIN YFLP"/>
    <property type="match status" value="1"/>
</dbReference>
<comment type="caution">
    <text evidence="3">The sequence shown here is derived from an EMBL/GenBank/DDBJ whole genome shotgun (WGS) entry which is preliminary data.</text>
</comment>
<name>A0A1J4QFF8_9GAMM</name>
<gene>
    <name evidence="3" type="ORF">BFR47_00340</name>
</gene>
<feature type="chain" id="PRO_5009632380" evidence="2">
    <location>
        <begin position="24"/>
        <end position="327"/>
    </location>
</feature>
<keyword evidence="4" id="KW-1185">Reference proteome</keyword>
<evidence type="ECO:0000256" key="1">
    <source>
        <dbReference type="ARBA" id="ARBA00006987"/>
    </source>
</evidence>
<organism evidence="3 4">
    <name type="scientific">Oceanisphaera psychrotolerans</name>
    <dbReference type="NCBI Taxonomy" id="1414654"/>
    <lineage>
        <taxon>Bacteria</taxon>
        <taxon>Pseudomonadati</taxon>
        <taxon>Pseudomonadota</taxon>
        <taxon>Gammaproteobacteria</taxon>
        <taxon>Aeromonadales</taxon>
        <taxon>Aeromonadaceae</taxon>
        <taxon>Oceanisphaera</taxon>
    </lineage>
</organism>
<dbReference type="InterPro" id="IPR042100">
    <property type="entry name" value="Bug_dom1"/>
</dbReference>
<evidence type="ECO:0000313" key="3">
    <source>
        <dbReference type="EMBL" id="OIN12191.1"/>
    </source>
</evidence>
<dbReference type="PIRSF" id="PIRSF017082">
    <property type="entry name" value="YflP"/>
    <property type="match status" value="1"/>
</dbReference>
<dbReference type="OrthoDB" id="9780943at2"/>
<sequence>MRVNSLKMIAAAACLLSTSQVMANEAPKRVECIAPAGPGGGLDFICRSIGKALNEQGVVKGNIQVSNMPGGGHGVGFAHTVSKRKGDAGVFVASSTGTVTRLAQNAYPGMDSSMVKWAAAMGAEPGVIAVRKDSPYQSLNDVLDAIKQDAGSVTFAGASPLGGDDNLRVLLTAKRGGVSNIKDLRYLSFNNGGDALVQVVGGHTDVFTGDVSEAMGFFDSGDLRILAVLADERLEGKLADVPTAKEQGVDVTWLNFRGVYVAPGISDEQYNWWQQTFSNLYETPEWKKVMQQNGLIPFHKVGGEFTDYVNAQIAEVRQISQELGIIK</sequence>
<keyword evidence="2" id="KW-0732">Signal</keyword>
<evidence type="ECO:0000313" key="4">
    <source>
        <dbReference type="Proteomes" id="UP000243073"/>
    </source>
</evidence>
<dbReference type="InterPro" id="IPR005064">
    <property type="entry name" value="BUG"/>
</dbReference>
<dbReference type="Proteomes" id="UP000243073">
    <property type="component" value="Unassembled WGS sequence"/>
</dbReference>
<dbReference type="SUPFAM" id="SSF53850">
    <property type="entry name" value="Periplasmic binding protein-like II"/>
    <property type="match status" value="1"/>
</dbReference>